<organism evidence="1 2">
    <name type="scientific">Trichoderma simmonsii</name>
    <dbReference type="NCBI Taxonomy" id="1491479"/>
    <lineage>
        <taxon>Eukaryota</taxon>
        <taxon>Fungi</taxon>
        <taxon>Dikarya</taxon>
        <taxon>Ascomycota</taxon>
        <taxon>Pezizomycotina</taxon>
        <taxon>Sordariomycetes</taxon>
        <taxon>Hypocreomycetidae</taxon>
        <taxon>Hypocreales</taxon>
        <taxon>Hypocreaceae</taxon>
        <taxon>Trichoderma</taxon>
    </lineage>
</organism>
<evidence type="ECO:0000313" key="2">
    <source>
        <dbReference type="Proteomes" id="UP000826661"/>
    </source>
</evidence>
<gene>
    <name evidence="1" type="ORF">H0G86_003724</name>
</gene>
<sequence length="62" mass="6599">MLNSTGLNLIAISAIPSTIHIHSPQSTIHPIPRPQPATPQATDETVRGTRFVRFVGLDAVVG</sequence>
<reference evidence="1 2" key="1">
    <citation type="journal article" date="2021" name="BMC Genomics">
        <title>Telomere-to-telomere genome assembly of asparaginase-producing Trichoderma simmonsii.</title>
        <authorList>
            <person name="Chung D."/>
            <person name="Kwon Y.M."/>
            <person name="Yang Y."/>
        </authorList>
    </citation>
    <scope>NUCLEOTIDE SEQUENCE [LARGE SCALE GENOMIC DNA]</scope>
    <source>
        <strain evidence="1 2">GH-Sj1</strain>
    </source>
</reference>
<dbReference type="AlphaFoldDB" id="A0A8G0PH95"/>
<name>A0A8G0PH95_9HYPO</name>
<evidence type="ECO:0000313" key="1">
    <source>
        <dbReference type="EMBL" id="QYS96483.1"/>
    </source>
</evidence>
<dbReference type="EMBL" id="CP075865">
    <property type="protein sequence ID" value="QYS96483.1"/>
    <property type="molecule type" value="Genomic_DNA"/>
</dbReference>
<proteinExistence type="predicted"/>
<dbReference type="Proteomes" id="UP000826661">
    <property type="component" value="Chromosome II"/>
</dbReference>
<protein>
    <submittedName>
        <fullName evidence="1">Uncharacterized protein</fullName>
    </submittedName>
</protein>
<accession>A0A8G0PH95</accession>
<keyword evidence="2" id="KW-1185">Reference proteome</keyword>